<comment type="similarity">
    <text evidence="1">In the N-terminal section; belongs to the zinc metallo-hydrolase group 3 family.</text>
</comment>
<accession>A0A3N0I4A3</accession>
<dbReference type="GO" id="GO:0009055">
    <property type="term" value="F:electron transfer activity"/>
    <property type="evidence" value="ECO:0007669"/>
    <property type="project" value="InterPro"/>
</dbReference>
<comment type="caution">
    <text evidence="3">The sequence shown here is derived from an EMBL/GenBank/DDBJ whole genome shotgun (WGS) entry which is preliminary data.</text>
</comment>
<dbReference type="Gene3D" id="3.60.15.10">
    <property type="entry name" value="Ribonuclease Z/Hydroxyacylglutathione hydrolase-like"/>
    <property type="match status" value="1"/>
</dbReference>
<name>A0A3N0I4A3_9FIRM</name>
<dbReference type="InterPro" id="IPR016440">
    <property type="entry name" value="Rubredoxin-O_OxRdtase"/>
</dbReference>
<evidence type="ECO:0000259" key="2">
    <source>
        <dbReference type="PROSITE" id="PS50902"/>
    </source>
</evidence>
<dbReference type="SMART" id="SM00849">
    <property type="entry name" value="Lactamase_B"/>
    <property type="match status" value="1"/>
</dbReference>
<organism evidence="3 4">
    <name type="scientific">Absicoccus porci</name>
    <dbReference type="NCBI Taxonomy" id="2486576"/>
    <lineage>
        <taxon>Bacteria</taxon>
        <taxon>Bacillati</taxon>
        <taxon>Bacillota</taxon>
        <taxon>Erysipelotrichia</taxon>
        <taxon>Erysipelotrichales</taxon>
        <taxon>Erysipelotrichaceae</taxon>
        <taxon>Absicoccus</taxon>
    </lineage>
</organism>
<keyword evidence="4" id="KW-1185">Reference proteome</keyword>
<dbReference type="AlphaFoldDB" id="A0A3N0I4A3"/>
<dbReference type="Pfam" id="PF19583">
    <property type="entry name" value="ODP"/>
    <property type="match status" value="1"/>
</dbReference>
<reference evidence="3 4" key="1">
    <citation type="submission" date="2018-11" db="EMBL/GenBank/DDBJ databases">
        <title>Clostridium sp. nov., a member of the family Erysipelotrichaceae isolated from pig faeces.</title>
        <authorList>
            <person name="Chang Y.-H."/>
        </authorList>
    </citation>
    <scope>NUCLEOTIDE SEQUENCE [LARGE SCALE GENOMIC DNA]</scope>
    <source>
        <strain evidence="3 4">YH-panp20</strain>
    </source>
</reference>
<protein>
    <submittedName>
        <fullName evidence="3">FprA family A-type flavoprotein</fullName>
    </submittedName>
</protein>
<proteinExistence type="inferred from homology"/>
<dbReference type="GO" id="GO:0016651">
    <property type="term" value="F:oxidoreductase activity, acting on NAD(P)H"/>
    <property type="evidence" value="ECO:0007669"/>
    <property type="project" value="UniProtKB-ARBA"/>
</dbReference>
<dbReference type="PIRSF" id="PIRSF005243">
    <property type="entry name" value="ROO"/>
    <property type="match status" value="1"/>
</dbReference>
<evidence type="ECO:0000313" key="3">
    <source>
        <dbReference type="EMBL" id="RNM31833.1"/>
    </source>
</evidence>
<dbReference type="InterPro" id="IPR036866">
    <property type="entry name" value="RibonucZ/Hydroxyglut_hydro"/>
</dbReference>
<dbReference type="GO" id="GO:0010181">
    <property type="term" value="F:FMN binding"/>
    <property type="evidence" value="ECO:0007669"/>
    <property type="project" value="InterPro"/>
</dbReference>
<dbReference type="CDD" id="cd07709">
    <property type="entry name" value="flavodiiron_proteins_MBL-fold"/>
    <property type="match status" value="1"/>
</dbReference>
<dbReference type="EMBL" id="RJQC01000001">
    <property type="protein sequence ID" value="RNM31833.1"/>
    <property type="molecule type" value="Genomic_DNA"/>
</dbReference>
<evidence type="ECO:0000313" key="4">
    <source>
        <dbReference type="Proteomes" id="UP000276568"/>
    </source>
</evidence>
<dbReference type="PANTHER" id="PTHR43717">
    <property type="entry name" value="ANAEROBIC NITRIC OXIDE REDUCTASE FLAVORUBREDOXIN"/>
    <property type="match status" value="1"/>
</dbReference>
<dbReference type="SUPFAM" id="SSF52218">
    <property type="entry name" value="Flavoproteins"/>
    <property type="match status" value="1"/>
</dbReference>
<dbReference type="Pfam" id="PF00258">
    <property type="entry name" value="Flavodoxin_1"/>
    <property type="match status" value="1"/>
</dbReference>
<gene>
    <name evidence="3" type="ORF">EDX97_04600</name>
</gene>
<dbReference type="InterPro" id="IPR045761">
    <property type="entry name" value="ODP_dom"/>
</dbReference>
<sequence>MKKAKQLMDSVYWVGARDINNRHFHGELYPIDEGCTYNAYLIVDDQVTLIDTVEEEFSQDCIERIQSVLGDRPVDNIIMQHAEPDHSGGLLEIKAIYPNAKIYASVGGVRNIKAQFPIDFEIQALKTKDTLNTGKYNFVFVEMQMIHWPDNMLTYCPELKTVFSNDAFGQHIVNYQLTDENLDKGFCLDQAKEYFANIVLPYTAQVKAKLNFIKSLNIEIETIMPAHGIIWKQYVPDILAAYEDYANLTPSNKVVIVYQTVWKHTQQMAEALAEGFGDAGMDVKIYPLSTTKSSIIFKEIVDAKLICVGSGTYNNDISYSVGAFLTHLRAAKLKGKKGLGFGAFGWFPKVPSQIDQALTDAGLENVHDAISHVFSPKATDLENYYNIAQEIAKEL</sequence>
<dbReference type="SUPFAM" id="SSF56281">
    <property type="entry name" value="Metallo-hydrolase/oxidoreductase"/>
    <property type="match status" value="1"/>
</dbReference>
<dbReference type="OrthoDB" id="9807946at2"/>
<dbReference type="Gene3D" id="3.40.50.360">
    <property type="match status" value="1"/>
</dbReference>
<dbReference type="GO" id="GO:0046872">
    <property type="term" value="F:metal ion binding"/>
    <property type="evidence" value="ECO:0007669"/>
    <property type="project" value="InterPro"/>
</dbReference>
<dbReference type="InterPro" id="IPR008254">
    <property type="entry name" value="Flavodoxin/NO_synth"/>
</dbReference>
<dbReference type="InterPro" id="IPR029039">
    <property type="entry name" value="Flavoprotein-like_sf"/>
</dbReference>
<dbReference type="InterPro" id="IPR001279">
    <property type="entry name" value="Metallo-B-lactamas"/>
</dbReference>
<evidence type="ECO:0000256" key="1">
    <source>
        <dbReference type="ARBA" id="ARBA00007121"/>
    </source>
</evidence>
<dbReference type="Proteomes" id="UP000276568">
    <property type="component" value="Unassembled WGS sequence"/>
</dbReference>
<feature type="domain" description="Flavodoxin-like" evidence="2">
    <location>
        <begin position="254"/>
        <end position="392"/>
    </location>
</feature>
<dbReference type="RefSeq" id="WP_128519992.1">
    <property type="nucleotide sequence ID" value="NZ_CAUWBR010000005.1"/>
</dbReference>
<dbReference type="PANTHER" id="PTHR43717:SF1">
    <property type="entry name" value="ANAEROBIC NITRIC OXIDE REDUCTASE FLAVORUBREDOXIN"/>
    <property type="match status" value="1"/>
</dbReference>
<dbReference type="PROSITE" id="PS50902">
    <property type="entry name" value="FLAVODOXIN_LIKE"/>
    <property type="match status" value="1"/>
</dbReference>